<dbReference type="STRING" id="35608.A0A2U1L4H4"/>
<dbReference type="GO" id="GO:0045552">
    <property type="term" value="F:dihydroflavanol 4-reductase activity"/>
    <property type="evidence" value="ECO:0007669"/>
    <property type="project" value="UniProtKB-EC"/>
</dbReference>
<evidence type="ECO:0000256" key="5">
    <source>
        <dbReference type="ARBA" id="ARBA00023445"/>
    </source>
</evidence>
<feature type="domain" description="NAD-dependent epimerase/dehydratase" evidence="14">
    <location>
        <begin position="6"/>
        <end position="242"/>
    </location>
</feature>
<comment type="similarity">
    <text evidence="5">Belongs to the NAD(P)-dependent epimerase/dehydratase family. Dihydroflavonol-4-reductase subfamily.</text>
</comment>
<evidence type="ECO:0000256" key="3">
    <source>
        <dbReference type="ARBA" id="ARBA00023002"/>
    </source>
</evidence>
<evidence type="ECO:0000256" key="9">
    <source>
        <dbReference type="ARBA" id="ARBA00039963"/>
    </source>
</evidence>
<evidence type="ECO:0000256" key="8">
    <source>
        <dbReference type="ARBA" id="ARBA00039057"/>
    </source>
</evidence>
<dbReference type="Proteomes" id="UP000245207">
    <property type="component" value="Unassembled WGS sequence"/>
</dbReference>
<evidence type="ECO:0000256" key="12">
    <source>
        <dbReference type="ARBA" id="ARBA00048870"/>
    </source>
</evidence>
<keyword evidence="3" id="KW-0560">Oxidoreductase</keyword>
<evidence type="ECO:0000256" key="4">
    <source>
        <dbReference type="ARBA" id="ARBA00023241"/>
    </source>
</evidence>
<comment type="catalytic activity">
    <reaction evidence="13">
        <text>a (2R,3S,4S)-leucoanthocyanidin + NADP(+) = a (2R,3R)-dihydroflavonol + NADPH + H(+)</text>
        <dbReference type="Rhea" id="RHEA:54444"/>
        <dbReference type="ChEBI" id="CHEBI:15378"/>
        <dbReference type="ChEBI" id="CHEBI:57783"/>
        <dbReference type="ChEBI" id="CHEBI:58349"/>
        <dbReference type="ChEBI" id="CHEBI:138176"/>
        <dbReference type="ChEBI" id="CHEBI:138188"/>
        <dbReference type="EC" id="1.1.1.219"/>
    </reaction>
</comment>
<dbReference type="EMBL" id="PKPP01011592">
    <property type="protein sequence ID" value="PWA43869.1"/>
    <property type="molecule type" value="Genomic_DNA"/>
</dbReference>
<dbReference type="OrthoDB" id="2735536at2759"/>
<dbReference type="CDD" id="cd08958">
    <property type="entry name" value="FR_SDR_e"/>
    <property type="match status" value="1"/>
</dbReference>
<evidence type="ECO:0000256" key="13">
    <source>
        <dbReference type="ARBA" id="ARBA00049132"/>
    </source>
</evidence>
<gene>
    <name evidence="15" type="ORF">CTI12_AA531700</name>
</gene>
<comment type="function">
    <text evidence="6">Bifunctional enzyme involved in flavonoid metabolism.</text>
</comment>
<dbReference type="PANTHER" id="PTHR10366">
    <property type="entry name" value="NAD DEPENDENT EPIMERASE/DEHYDRATASE"/>
    <property type="match status" value="1"/>
</dbReference>
<keyword evidence="2" id="KW-0521">NADP</keyword>
<dbReference type="InterPro" id="IPR001509">
    <property type="entry name" value="Epimerase_deHydtase"/>
</dbReference>
<dbReference type="EC" id="1.1.1.219" evidence="8"/>
<dbReference type="AlphaFoldDB" id="A0A2U1L4H4"/>
<proteinExistence type="inferred from homology"/>
<comment type="caution">
    <text evidence="15">The sequence shown here is derived from an EMBL/GenBank/DDBJ whole genome shotgun (WGS) entry which is preliminary data.</text>
</comment>
<dbReference type="FunFam" id="3.40.50.720:FF:000085">
    <property type="entry name" value="Dihydroflavonol reductase"/>
    <property type="match status" value="1"/>
</dbReference>
<evidence type="ECO:0000256" key="10">
    <source>
        <dbReference type="ARBA" id="ARBA00042087"/>
    </source>
</evidence>
<comment type="catalytic activity">
    <reaction evidence="12">
        <text>(2S)-flavan-4-ol + NADP(+) = (2S)-flavanone + NADPH + H(+)</text>
        <dbReference type="Rhea" id="RHEA:11228"/>
        <dbReference type="ChEBI" id="CHEBI:15378"/>
        <dbReference type="ChEBI" id="CHEBI:15605"/>
        <dbReference type="ChEBI" id="CHEBI:15606"/>
        <dbReference type="ChEBI" id="CHEBI:57783"/>
        <dbReference type="ChEBI" id="CHEBI:58349"/>
        <dbReference type="EC" id="1.1.1.234"/>
    </reaction>
</comment>
<evidence type="ECO:0000256" key="11">
    <source>
        <dbReference type="ARBA" id="ARBA00042831"/>
    </source>
</evidence>
<sequence>MAGRRVCVTGAGGFVGSWLVKILLSNNYIVHGTVRNPLDEKYAHLKSLERASENLKLFKADLLDYETLRAAIAECDGVFHTASPVPSGSVPNPEVELIEPAVKGTLNVLKACCEVNVKKVVYVSSVAALCMVPNRPDRPLDETFWSDQEFCRTNNDWYCLSKTQAESEAWEFSKRNGIDLKSVCPTLILGPLLQSTVNASSLAIIKLLRDGFEQLENRLRLIVDVRDLAKALILLFEKPEANGRYICTSHEIWTKDMVDILKKKYPDYKYPNIFIEPKGVFSATSEKLQGLGWIYRPLEETLVDAVENYIQNGLLTKK</sequence>
<evidence type="ECO:0000256" key="6">
    <source>
        <dbReference type="ARBA" id="ARBA00037100"/>
    </source>
</evidence>
<dbReference type="InterPro" id="IPR036291">
    <property type="entry name" value="NAD(P)-bd_dom_sf"/>
</dbReference>
<evidence type="ECO:0000313" key="15">
    <source>
        <dbReference type="EMBL" id="PWA43869.1"/>
    </source>
</evidence>
<organism evidence="15 16">
    <name type="scientific">Artemisia annua</name>
    <name type="common">Sweet wormwood</name>
    <dbReference type="NCBI Taxonomy" id="35608"/>
    <lineage>
        <taxon>Eukaryota</taxon>
        <taxon>Viridiplantae</taxon>
        <taxon>Streptophyta</taxon>
        <taxon>Embryophyta</taxon>
        <taxon>Tracheophyta</taxon>
        <taxon>Spermatophyta</taxon>
        <taxon>Magnoliopsida</taxon>
        <taxon>eudicotyledons</taxon>
        <taxon>Gunneridae</taxon>
        <taxon>Pentapetalae</taxon>
        <taxon>asterids</taxon>
        <taxon>campanulids</taxon>
        <taxon>Asterales</taxon>
        <taxon>Asteraceae</taxon>
        <taxon>Asteroideae</taxon>
        <taxon>Anthemideae</taxon>
        <taxon>Artemisiinae</taxon>
        <taxon>Artemisia</taxon>
    </lineage>
</organism>
<name>A0A2U1L4H4_ARTAN</name>
<dbReference type="GO" id="GO:0009813">
    <property type="term" value="P:flavonoid biosynthetic process"/>
    <property type="evidence" value="ECO:0007669"/>
    <property type="project" value="UniProtKB-KW"/>
</dbReference>
<dbReference type="Pfam" id="PF01370">
    <property type="entry name" value="Epimerase"/>
    <property type="match status" value="1"/>
</dbReference>
<reference evidence="15 16" key="1">
    <citation type="journal article" date="2018" name="Mol. Plant">
        <title>The genome of Artemisia annua provides insight into the evolution of Asteraceae family and artemisinin biosynthesis.</title>
        <authorList>
            <person name="Shen Q."/>
            <person name="Zhang L."/>
            <person name="Liao Z."/>
            <person name="Wang S."/>
            <person name="Yan T."/>
            <person name="Shi P."/>
            <person name="Liu M."/>
            <person name="Fu X."/>
            <person name="Pan Q."/>
            <person name="Wang Y."/>
            <person name="Lv Z."/>
            <person name="Lu X."/>
            <person name="Zhang F."/>
            <person name="Jiang W."/>
            <person name="Ma Y."/>
            <person name="Chen M."/>
            <person name="Hao X."/>
            <person name="Li L."/>
            <person name="Tang Y."/>
            <person name="Lv G."/>
            <person name="Zhou Y."/>
            <person name="Sun X."/>
            <person name="Brodelius P.E."/>
            <person name="Rose J.K.C."/>
            <person name="Tang K."/>
        </authorList>
    </citation>
    <scope>NUCLEOTIDE SEQUENCE [LARGE SCALE GENOMIC DNA]</scope>
    <source>
        <strain evidence="16">cv. Huhao1</strain>
        <tissue evidence="15">Leaf</tissue>
    </source>
</reference>
<dbReference type="InterPro" id="IPR050425">
    <property type="entry name" value="NAD(P)_dehydrat-like"/>
</dbReference>
<dbReference type="GO" id="GO:0047890">
    <property type="term" value="F:flavanone 4-reductase activity"/>
    <property type="evidence" value="ECO:0007669"/>
    <property type="project" value="UniProtKB-EC"/>
</dbReference>
<dbReference type="EC" id="1.1.1.234" evidence="7"/>
<dbReference type="Gene3D" id="3.40.50.720">
    <property type="entry name" value="NAD(P)-binding Rossmann-like Domain"/>
    <property type="match status" value="1"/>
</dbReference>
<protein>
    <recommendedName>
        <fullName evidence="9">Dihydroflavonol 4-reductase</fullName>
        <ecNumber evidence="8">1.1.1.219</ecNumber>
        <ecNumber evidence="7">1.1.1.234</ecNumber>
    </recommendedName>
    <alternativeName>
        <fullName evidence="11">Dihydrokaempferol 4-reductase</fullName>
    </alternativeName>
    <alternativeName>
        <fullName evidence="10">Flavanone 4-reductase</fullName>
    </alternativeName>
</protein>
<dbReference type="PANTHER" id="PTHR10366:SF776">
    <property type="entry name" value="NAD(P)-BINDING ROSSMANN-FOLD SUPERFAMILY PROTEIN"/>
    <property type="match status" value="1"/>
</dbReference>
<comment type="pathway">
    <text evidence="1">Pigment biosynthesis; anthocyanin biosynthesis.</text>
</comment>
<evidence type="ECO:0000313" key="16">
    <source>
        <dbReference type="Proteomes" id="UP000245207"/>
    </source>
</evidence>
<evidence type="ECO:0000259" key="14">
    <source>
        <dbReference type="Pfam" id="PF01370"/>
    </source>
</evidence>
<keyword evidence="16" id="KW-1185">Reference proteome</keyword>
<evidence type="ECO:0000256" key="2">
    <source>
        <dbReference type="ARBA" id="ARBA00022857"/>
    </source>
</evidence>
<dbReference type="SUPFAM" id="SSF51735">
    <property type="entry name" value="NAD(P)-binding Rossmann-fold domains"/>
    <property type="match status" value="1"/>
</dbReference>
<evidence type="ECO:0000256" key="7">
    <source>
        <dbReference type="ARBA" id="ARBA00039055"/>
    </source>
</evidence>
<keyword evidence="4" id="KW-0284">Flavonoid biosynthesis</keyword>
<accession>A0A2U1L4H4</accession>
<evidence type="ECO:0000256" key="1">
    <source>
        <dbReference type="ARBA" id="ARBA00004935"/>
    </source>
</evidence>